<keyword evidence="3 4" id="KW-0175">Coiled coil</keyword>
<dbReference type="SUPFAM" id="SSF111369">
    <property type="entry name" value="HlyD-like secretion proteins"/>
    <property type="match status" value="1"/>
</dbReference>
<dbReference type="NCBIfam" id="TIGR01730">
    <property type="entry name" value="RND_mfp"/>
    <property type="match status" value="1"/>
</dbReference>
<dbReference type="GO" id="GO:0022857">
    <property type="term" value="F:transmembrane transporter activity"/>
    <property type="evidence" value="ECO:0007669"/>
    <property type="project" value="InterPro"/>
</dbReference>
<dbReference type="RefSeq" id="WP_018660152.1">
    <property type="nucleotide sequence ID" value="NZ_HF952018.1"/>
</dbReference>
<name>R7RPQ0_9CLOT</name>
<dbReference type="Proteomes" id="UP000014923">
    <property type="component" value="Unassembled WGS sequence"/>
</dbReference>
<comment type="caution">
    <text evidence="7">The sequence shown here is derived from an EMBL/GenBank/DDBJ whole genome shotgun (WGS) entry which is preliminary data.</text>
</comment>
<dbReference type="AlphaFoldDB" id="R7RPQ0"/>
<evidence type="ECO:0000256" key="1">
    <source>
        <dbReference type="ARBA" id="ARBA00004196"/>
    </source>
</evidence>
<dbReference type="PANTHER" id="PTHR32347">
    <property type="entry name" value="EFFLUX SYSTEM COMPONENT YKNX-RELATED"/>
    <property type="match status" value="1"/>
</dbReference>
<dbReference type="OrthoDB" id="11589at2"/>
<dbReference type="InterPro" id="IPR006143">
    <property type="entry name" value="RND_pump_MFP"/>
</dbReference>
<gene>
    <name evidence="7" type="ORF">TCEL_00100</name>
</gene>
<dbReference type="eggNOG" id="COG0845">
    <property type="taxonomic scope" value="Bacteria"/>
</dbReference>
<dbReference type="GO" id="GO:0016020">
    <property type="term" value="C:membrane"/>
    <property type="evidence" value="ECO:0007669"/>
    <property type="project" value="InterPro"/>
</dbReference>
<evidence type="ECO:0000256" key="3">
    <source>
        <dbReference type="ARBA" id="ARBA00023054"/>
    </source>
</evidence>
<evidence type="ECO:0000256" key="2">
    <source>
        <dbReference type="ARBA" id="ARBA00009477"/>
    </source>
</evidence>
<proteinExistence type="inferred from homology"/>
<comment type="similarity">
    <text evidence="2">Belongs to the membrane fusion protein (MFP) (TC 8.A.1) family.</text>
</comment>
<keyword evidence="5" id="KW-1133">Transmembrane helix</keyword>
<organism evidence="7 8">
    <name type="scientific">Thermobrachium celere DSM 8682</name>
    <dbReference type="NCBI Taxonomy" id="941824"/>
    <lineage>
        <taxon>Bacteria</taxon>
        <taxon>Bacillati</taxon>
        <taxon>Bacillota</taxon>
        <taxon>Clostridia</taxon>
        <taxon>Eubacteriales</taxon>
        <taxon>Clostridiaceae</taxon>
        <taxon>Thermobrachium</taxon>
    </lineage>
</organism>
<evidence type="ECO:0000313" key="8">
    <source>
        <dbReference type="Proteomes" id="UP000014923"/>
    </source>
</evidence>
<feature type="transmembrane region" description="Helical" evidence="5">
    <location>
        <begin position="6"/>
        <end position="23"/>
    </location>
</feature>
<dbReference type="Pfam" id="PF25989">
    <property type="entry name" value="YknX_C"/>
    <property type="match status" value="1"/>
</dbReference>
<keyword evidence="5" id="KW-0812">Transmembrane</keyword>
<dbReference type="HOGENOM" id="CLU_018816_14_5_9"/>
<keyword evidence="5" id="KW-0472">Membrane</keyword>
<reference evidence="7" key="1">
    <citation type="submission" date="2013-03" db="EMBL/GenBank/DDBJ databases">
        <title>Draft genome sequence of the hydrogen-ethanol-producing anaerobic alkalithermophilic Caloramator celere.</title>
        <authorList>
            <person name="Ciranna A."/>
            <person name="Larjo A."/>
            <person name="Kivisto A."/>
            <person name="Santala V."/>
            <person name="Roos C."/>
            <person name="Karp M."/>
        </authorList>
    </citation>
    <scope>NUCLEOTIDE SEQUENCE [LARGE SCALE GENOMIC DNA]</scope>
    <source>
        <strain evidence="7">DSM 8682</strain>
    </source>
</reference>
<accession>R7RPQ0</accession>
<keyword evidence="8" id="KW-1185">Reference proteome</keyword>
<dbReference type="PANTHER" id="PTHR32347:SF14">
    <property type="entry name" value="EFFLUX SYSTEM COMPONENT YKNX-RELATED"/>
    <property type="match status" value="1"/>
</dbReference>
<protein>
    <submittedName>
        <fullName evidence="7">Probable Co/Zn/Cd efflux system membrane fusion protein</fullName>
    </submittedName>
</protein>
<feature type="domain" description="YknX-like C-terminal permuted SH3-like" evidence="6">
    <location>
        <begin position="284"/>
        <end position="351"/>
    </location>
</feature>
<dbReference type="GO" id="GO:0030313">
    <property type="term" value="C:cell envelope"/>
    <property type="evidence" value="ECO:0007669"/>
    <property type="project" value="UniProtKB-SubCell"/>
</dbReference>
<feature type="coiled-coil region" evidence="4">
    <location>
        <begin position="91"/>
        <end position="158"/>
    </location>
</feature>
<evidence type="ECO:0000313" key="7">
    <source>
        <dbReference type="EMBL" id="CDF57205.1"/>
    </source>
</evidence>
<evidence type="ECO:0000256" key="5">
    <source>
        <dbReference type="SAM" id="Phobius"/>
    </source>
</evidence>
<dbReference type="InterPro" id="IPR058637">
    <property type="entry name" value="YknX-like_C"/>
</dbReference>
<evidence type="ECO:0000256" key="4">
    <source>
        <dbReference type="SAM" id="Coils"/>
    </source>
</evidence>
<dbReference type="Gene3D" id="2.40.50.100">
    <property type="match status" value="1"/>
</dbReference>
<dbReference type="EMBL" id="CAVN010000085">
    <property type="protein sequence ID" value="CDF57205.1"/>
    <property type="molecule type" value="Genomic_DNA"/>
</dbReference>
<dbReference type="Gene3D" id="2.40.420.20">
    <property type="match status" value="1"/>
</dbReference>
<dbReference type="InterPro" id="IPR050465">
    <property type="entry name" value="UPF0194_transport"/>
</dbReference>
<comment type="subcellular location">
    <subcellularLocation>
        <location evidence="1">Cell envelope</location>
    </subcellularLocation>
</comment>
<sequence>MRRKGIIITLIIFFIFGITIYSLKRSAQKPVEVKTQEVIKGDIVASFSTSGTVESKNKREYYALTTGKVLKVYVKESDRVKKGDILVEFEVQDMTNQLKTAKLQYENAKLQLENLKKQKENAINNLPQNQTASIDDQIKMQQNQVEIARLNVESIKQTIAKQQRYLKAESDGVVTQINVKEGSQVPVQLPAIVVEDIYNLRVVVNINQYDVNRIKEGQEAEIKFLDNTLKGVVSSISKSATKTMSTAGTDTVVKAYVDVLEKSDVIKPNFDVDVEIKTAYKNSVLKVPNEAVIQEKDNRERVYIVENGVVKSVDVKIGLQNDFESEVISGLKEGDRIVLNPPATLKDGVKVVDKDVKR</sequence>
<dbReference type="Gene3D" id="2.40.30.170">
    <property type="match status" value="1"/>
</dbReference>
<evidence type="ECO:0000259" key="6">
    <source>
        <dbReference type="Pfam" id="PF25989"/>
    </source>
</evidence>